<dbReference type="Proteomes" id="UP000007721">
    <property type="component" value="Chromosome"/>
</dbReference>
<reference evidence="2 3" key="1">
    <citation type="submission" date="2009-01" db="EMBL/GenBank/DDBJ databases">
        <title>Complete sequence of Geobacter sp. FRC-32.</title>
        <authorList>
            <consortium name="US DOE Joint Genome Institute"/>
            <person name="Lucas S."/>
            <person name="Copeland A."/>
            <person name="Lapidus A."/>
            <person name="Glavina del Rio T."/>
            <person name="Dalin E."/>
            <person name="Tice H."/>
            <person name="Bruce D."/>
            <person name="Goodwin L."/>
            <person name="Pitluck S."/>
            <person name="Saunders E."/>
            <person name="Brettin T."/>
            <person name="Detter J.C."/>
            <person name="Han C."/>
            <person name="Larimer F."/>
            <person name="Land M."/>
            <person name="Hauser L."/>
            <person name="Kyrpides N."/>
            <person name="Ovchinnikova G."/>
            <person name="Kostka J."/>
            <person name="Richardson P."/>
        </authorList>
    </citation>
    <scope>NUCLEOTIDE SEQUENCE [LARGE SCALE GENOMIC DNA]</scope>
    <source>
        <strain evidence="3">DSM 22248 / JCM 15807 / FRC-32</strain>
    </source>
</reference>
<evidence type="ECO:0000256" key="1">
    <source>
        <dbReference type="SAM" id="Phobius"/>
    </source>
</evidence>
<keyword evidence="1" id="KW-0812">Transmembrane</keyword>
<dbReference type="STRING" id="316067.Geob_2041"/>
<dbReference type="HOGENOM" id="CLU_2553415_0_0_7"/>
<organism evidence="2 3">
    <name type="scientific">Geotalea daltonii (strain DSM 22248 / JCM 15807 / FRC-32)</name>
    <name type="common">Geobacter daltonii</name>
    <dbReference type="NCBI Taxonomy" id="316067"/>
    <lineage>
        <taxon>Bacteria</taxon>
        <taxon>Pseudomonadati</taxon>
        <taxon>Thermodesulfobacteriota</taxon>
        <taxon>Desulfuromonadia</taxon>
        <taxon>Geobacterales</taxon>
        <taxon>Geobacteraceae</taxon>
        <taxon>Geotalea</taxon>
    </lineage>
</organism>
<name>B9M8Q1_GEODF</name>
<sequence>MTVTGSSGEILHIVLFPIGIFLIYVLAKLVALARKGYKGAIVLGALLAIFAPDPVYEKQCKLIRKAKAQVECAEESGDPPSS</sequence>
<evidence type="ECO:0000313" key="2">
    <source>
        <dbReference type="EMBL" id="ACM20397.1"/>
    </source>
</evidence>
<feature type="transmembrane region" description="Helical" evidence="1">
    <location>
        <begin position="37"/>
        <end position="56"/>
    </location>
</feature>
<feature type="transmembrane region" description="Helical" evidence="1">
    <location>
        <begin position="12"/>
        <end position="31"/>
    </location>
</feature>
<dbReference type="EMBL" id="CP001390">
    <property type="protein sequence ID" value="ACM20397.1"/>
    <property type="molecule type" value="Genomic_DNA"/>
</dbReference>
<protein>
    <submittedName>
        <fullName evidence="2">Uncharacterized protein</fullName>
    </submittedName>
</protein>
<dbReference type="KEGG" id="geo:Geob_2041"/>
<keyword evidence="1" id="KW-0472">Membrane</keyword>
<gene>
    <name evidence="2" type="ordered locus">Geob_2041</name>
</gene>
<keyword evidence="3" id="KW-1185">Reference proteome</keyword>
<accession>B9M8Q1</accession>
<proteinExistence type="predicted"/>
<dbReference type="AlphaFoldDB" id="B9M8Q1"/>
<evidence type="ECO:0000313" key="3">
    <source>
        <dbReference type="Proteomes" id="UP000007721"/>
    </source>
</evidence>
<keyword evidence="1" id="KW-1133">Transmembrane helix</keyword>